<comment type="caution">
    <text evidence="1">The sequence shown here is derived from an EMBL/GenBank/DDBJ whole genome shotgun (WGS) entry which is preliminary data.</text>
</comment>
<gene>
    <name evidence="1" type="ORF">L6164_002782</name>
</gene>
<name>A0ACB9Q0S0_BAUVA</name>
<evidence type="ECO:0000313" key="1">
    <source>
        <dbReference type="EMBL" id="KAI4353859.1"/>
    </source>
</evidence>
<dbReference type="EMBL" id="CM039427">
    <property type="protein sequence ID" value="KAI4353859.1"/>
    <property type="molecule type" value="Genomic_DNA"/>
</dbReference>
<sequence>MKGGRKKKLVLESPPNDAASGAAANGGNGGDRGLSDPLRQIVQTILLSAVGEENPMEQSEKEANCFSEIEAIRCKMGRKGQKQSLITSCCRNDRPETGNTWAPLENLSRVSDAIHSSDNNLNSGKQCKHKRKHVANSTQSNKRLQRSTTPYSLRRFTTNGTNDHQQSASPVDLGHAADLAALPQAENNDISSCGKGRQEQKHVVCSTQPKKRLESSTSPYSLRRFTTGGTDNHQQSASHVDLGHAADLAALPQAIPFCREGENNHNVSSFGKGKQLKRKIYSTEPKGRLQHFTIPYSLRRFTSNGTDNCHQSASAVDLGHAADFTGLPQAVLFTGDGENTGDVRCCWKGKQAMENGTTSAPKQIADRREENDCNPKRCKLKATSRMVANGIRKRTLRKKRFFGKKTNSAPLGTKDRSSRQVPATLINPVNEPLSQQSTQPPPESDYDNEESEETETLVPPAQPTRHKKAWLVDVVDNHGIKKEKQLTVHDVRLLPSGERIVLHWNSNGQPVEDSAGLLNRFLGTIARNFNLFPISYSSWKKVPHDYKDNVYKNTIQAKFVVEADVHKSYILKSIGSKWKDYRQELWQKRDDGKLNRDQLIEMVPEGINRDHWISFVDYRLNPKTKQNAQKNRNNRKKQTIPHTCGSKSLARKKAEMELERGRQVSRGEVWTATHKRANGTFVNDEAKEICEKIQAYESNTISLSHDISTQDSLAQALGNQEHSGRVRGLGLGPCPTHSYRVYSGIPSSYKELENQVTALKSQLDEHNKKFDAMMSFFIHNFQGHLPANFSMFLTSSVLDRNRHPASVADCSPKNSKDEE</sequence>
<proteinExistence type="predicted"/>
<dbReference type="Proteomes" id="UP000828941">
    <property type="component" value="Chromosome 2"/>
</dbReference>
<evidence type="ECO:0000313" key="2">
    <source>
        <dbReference type="Proteomes" id="UP000828941"/>
    </source>
</evidence>
<reference evidence="1 2" key="1">
    <citation type="journal article" date="2022" name="DNA Res.">
        <title>Chromosomal-level genome assembly of the orchid tree Bauhinia variegata (Leguminosae; Cercidoideae) supports the allotetraploid origin hypothesis of Bauhinia.</title>
        <authorList>
            <person name="Zhong Y."/>
            <person name="Chen Y."/>
            <person name="Zheng D."/>
            <person name="Pang J."/>
            <person name="Liu Y."/>
            <person name="Luo S."/>
            <person name="Meng S."/>
            <person name="Qian L."/>
            <person name="Wei D."/>
            <person name="Dai S."/>
            <person name="Zhou R."/>
        </authorList>
    </citation>
    <scope>NUCLEOTIDE SEQUENCE [LARGE SCALE GENOMIC DNA]</scope>
    <source>
        <strain evidence="1">BV-YZ2020</strain>
    </source>
</reference>
<accession>A0ACB9Q0S0</accession>
<keyword evidence="2" id="KW-1185">Reference proteome</keyword>
<protein>
    <submittedName>
        <fullName evidence="1">Uncharacterized protein</fullName>
    </submittedName>
</protein>
<organism evidence="1 2">
    <name type="scientific">Bauhinia variegata</name>
    <name type="common">Purple orchid tree</name>
    <name type="synonym">Phanera variegata</name>
    <dbReference type="NCBI Taxonomy" id="167791"/>
    <lineage>
        <taxon>Eukaryota</taxon>
        <taxon>Viridiplantae</taxon>
        <taxon>Streptophyta</taxon>
        <taxon>Embryophyta</taxon>
        <taxon>Tracheophyta</taxon>
        <taxon>Spermatophyta</taxon>
        <taxon>Magnoliopsida</taxon>
        <taxon>eudicotyledons</taxon>
        <taxon>Gunneridae</taxon>
        <taxon>Pentapetalae</taxon>
        <taxon>rosids</taxon>
        <taxon>fabids</taxon>
        <taxon>Fabales</taxon>
        <taxon>Fabaceae</taxon>
        <taxon>Cercidoideae</taxon>
        <taxon>Cercideae</taxon>
        <taxon>Bauhiniinae</taxon>
        <taxon>Bauhinia</taxon>
    </lineage>
</organism>